<evidence type="ECO:0000313" key="10">
    <source>
        <dbReference type="Proteomes" id="UP000195913"/>
    </source>
</evidence>
<proteinExistence type="predicted"/>
<evidence type="ECO:0000256" key="8">
    <source>
        <dbReference type="SAM" id="Phobius"/>
    </source>
</evidence>
<evidence type="ECO:0000256" key="1">
    <source>
        <dbReference type="ARBA" id="ARBA00004141"/>
    </source>
</evidence>
<dbReference type="GO" id="GO:0016020">
    <property type="term" value="C:membrane"/>
    <property type="evidence" value="ECO:0007669"/>
    <property type="project" value="UniProtKB-SubCell"/>
</dbReference>
<evidence type="ECO:0000256" key="3">
    <source>
        <dbReference type="ARBA" id="ARBA00022692"/>
    </source>
</evidence>
<organism evidence="9 10">
    <name type="scientific">Arthrobacter rhombi</name>
    <dbReference type="NCBI Taxonomy" id="71253"/>
    <lineage>
        <taxon>Bacteria</taxon>
        <taxon>Bacillati</taxon>
        <taxon>Actinomycetota</taxon>
        <taxon>Actinomycetes</taxon>
        <taxon>Micrococcales</taxon>
        <taxon>Micrococcaceae</taxon>
        <taxon>Arthrobacter</taxon>
    </lineage>
</organism>
<keyword evidence="3 8" id="KW-0812">Transmembrane</keyword>
<dbReference type="Proteomes" id="UP000195913">
    <property type="component" value="Unassembled WGS sequence"/>
</dbReference>
<name>A0A1R4EWK4_9MICC</name>
<comment type="pathway">
    <text evidence="2">Carotenoid biosynthesis.</text>
</comment>
<keyword evidence="4" id="KW-0125">Carotenoid biosynthesis</keyword>
<gene>
    <name evidence="9" type="ORF">FM101_01135</name>
</gene>
<accession>A0A1R4EWK4</accession>
<evidence type="ECO:0000256" key="7">
    <source>
        <dbReference type="ARBA" id="ARBA00023235"/>
    </source>
</evidence>
<feature type="transmembrane region" description="Helical" evidence="8">
    <location>
        <begin position="6"/>
        <end position="26"/>
    </location>
</feature>
<reference evidence="9 10" key="1">
    <citation type="submission" date="2017-02" db="EMBL/GenBank/DDBJ databases">
        <authorList>
            <person name="Peterson S.W."/>
        </authorList>
    </citation>
    <scope>NUCLEOTIDE SEQUENCE [LARGE SCALE GENOMIC DNA]</scope>
    <source>
        <strain evidence="9 10">B Ar 00.02</strain>
    </source>
</reference>
<dbReference type="NCBIfam" id="TIGR03462">
    <property type="entry name" value="CarR_dom_SF"/>
    <property type="match status" value="1"/>
</dbReference>
<keyword evidence="6 8" id="KW-0472">Membrane</keyword>
<dbReference type="GO" id="GO:0016872">
    <property type="term" value="F:intramolecular lyase activity"/>
    <property type="evidence" value="ECO:0007669"/>
    <property type="project" value="InterPro"/>
</dbReference>
<evidence type="ECO:0000256" key="4">
    <source>
        <dbReference type="ARBA" id="ARBA00022746"/>
    </source>
</evidence>
<keyword evidence="10" id="KW-1185">Reference proteome</keyword>
<evidence type="ECO:0000256" key="5">
    <source>
        <dbReference type="ARBA" id="ARBA00022989"/>
    </source>
</evidence>
<feature type="transmembrane region" description="Helical" evidence="8">
    <location>
        <begin position="78"/>
        <end position="99"/>
    </location>
</feature>
<keyword evidence="5 8" id="KW-1133">Transmembrane helix</keyword>
<protein>
    <submittedName>
        <fullName evidence="9">C50 carotenoid epsilon cyclase</fullName>
    </submittedName>
</protein>
<evidence type="ECO:0000256" key="6">
    <source>
        <dbReference type="ARBA" id="ARBA00023136"/>
    </source>
</evidence>
<dbReference type="InterPro" id="IPR017825">
    <property type="entry name" value="Lycopene_cyclase_dom"/>
</dbReference>
<dbReference type="GO" id="GO:0045436">
    <property type="term" value="F:lycopene beta cyclase activity"/>
    <property type="evidence" value="ECO:0007669"/>
    <property type="project" value="UniProtKB-ARBA"/>
</dbReference>
<evidence type="ECO:0000313" key="9">
    <source>
        <dbReference type="EMBL" id="SJM48047.1"/>
    </source>
</evidence>
<sequence>MTYLVILLFLLGCMTALDARFGLFFWSHPWRSALVLCLGVVYFLSWDLWAITAGIFLHRDSPLMTGIMLADQLPVEEPVFLLFLSYQTMIAFTGSLAWLRHRVRGKAAHRAAVPEGTVSS</sequence>
<dbReference type="GO" id="GO:0016117">
    <property type="term" value="P:carotenoid biosynthetic process"/>
    <property type="evidence" value="ECO:0007669"/>
    <property type="project" value="UniProtKB-KW"/>
</dbReference>
<feature type="transmembrane region" description="Helical" evidence="8">
    <location>
        <begin position="33"/>
        <end position="58"/>
    </location>
</feature>
<dbReference type="EMBL" id="FUHW01000006">
    <property type="protein sequence ID" value="SJM48047.1"/>
    <property type="molecule type" value="Genomic_DNA"/>
</dbReference>
<keyword evidence="7" id="KW-0413">Isomerase</keyword>
<dbReference type="RefSeq" id="WP_086994226.1">
    <property type="nucleotide sequence ID" value="NZ_FUHW01000006.1"/>
</dbReference>
<dbReference type="AlphaFoldDB" id="A0A1R4EWK4"/>
<evidence type="ECO:0000256" key="2">
    <source>
        <dbReference type="ARBA" id="ARBA00004829"/>
    </source>
</evidence>
<comment type="subcellular location">
    <subcellularLocation>
        <location evidence="1">Membrane</location>
        <topology evidence="1">Multi-pass membrane protein</topology>
    </subcellularLocation>
</comment>